<evidence type="ECO:0000256" key="6">
    <source>
        <dbReference type="ARBA" id="ARBA00022741"/>
    </source>
</evidence>
<dbReference type="InterPro" id="IPR000977">
    <property type="entry name" value="DNA_ligase_ATP-dep"/>
</dbReference>
<dbReference type="InterPro" id="IPR012310">
    <property type="entry name" value="DNA_ligase_ATP-dep_cent"/>
</dbReference>
<comment type="similarity">
    <text evidence="2 15">Belongs to the ATP-dependent DNA ligase family.</text>
</comment>
<dbReference type="GO" id="GO:0071897">
    <property type="term" value="P:DNA biosynthetic process"/>
    <property type="evidence" value="ECO:0007669"/>
    <property type="project" value="InterPro"/>
</dbReference>
<dbReference type="KEGG" id="vnx:VNE69_12070"/>
<dbReference type="FunFam" id="3.30.470.30:FF:000002">
    <property type="entry name" value="DNA ligase"/>
    <property type="match status" value="1"/>
</dbReference>
<reference evidence="17" key="1">
    <citation type="journal article" date="2024" name="BMC Genomics">
        <title>Functional annotation of a divergent genome using sequence and structure-based similarity.</title>
        <authorList>
            <person name="Svedberg D."/>
            <person name="Winiger R.R."/>
            <person name="Berg A."/>
            <person name="Sharma H."/>
            <person name="Tellgren-Roth C."/>
            <person name="Debrunner-Vossbrinck B.A."/>
            <person name="Vossbrinck C.R."/>
            <person name="Barandun J."/>
        </authorList>
    </citation>
    <scope>NUCLEOTIDE SEQUENCE</scope>
    <source>
        <strain evidence="17">Illinois isolate</strain>
    </source>
</reference>
<dbReference type="PANTHER" id="PTHR45674:SF4">
    <property type="entry name" value="DNA LIGASE 1"/>
    <property type="match status" value="1"/>
</dbReference>
<dbReference type="PROSITE" id="PS00333">
    <property type="entry name" value="DNA_LIGASE_A2"/>
    <property type="match status" value="1"/>
</dbReference>
<evidence type="ECO:0000259" key="16">
    <source>
        <dbReference type="PROSITE" id="PS50160"/>
    </source>
</evidence>
<name>A0AAX4JGF4_9MICR</name>
<dbReference type="SUPFAM" id="SSF117018">
    <property type="entry name" value="ATP-dependent DNA ligase DNA-binding domain"/>
    <property type="match status" value="1"/>
</dbReference>
<dbReference type="Gene3D" id="1.10.3260.10">
    <property type="entry name" value="DNA ligase, ATP-dependent, N-terminal domain"/>
    <property type="match status" value="1"/>
</dbReference>
<dbReference type="Pfam" id="PF01068">
    <property type="entry name" value="DNA_ligase_A_M"/>
    <property type="match status" value="1"/>
</dbReference>
<dbReference type="EMBL" id="CP142737">
    <property type="protein sequence ID" value="WUR05085.1"/>
    <property type="molecule type" value="Genomic_DNA"/>
</dbReference>
<dbReference type="InterPro" id="IPR036599">
    <property type="entry name" value="DNA_ligase_N_sf"/>
</dbReference>
<gene>
    <name evidence="17" type="ORF">VNE69_12070</name>
</gene>
<evidence type="ECO:0000256" key="14">
    <source>
        <dbReference type="RuleBase" id="RU000617"/>
    </source>
</evidence>
<evidence type="ECO:0000256" key="1">
    <source>
        <dbReference type="ARBA" id="ARBA00004123"/>
    </source>
</evidence>
<sequence>MSDNPEVNSFLYFSKIMEKISQISGRLEITDILSSYYSSIISKKKDDLIYVLYLCTHTIYPEYQNQQLNLGEKIIFDVLKESTGKTTQHLKSEYCKTGDFGTIGMTYRIKRLFISKKTLGVKDVVEGLRNISEINGVKSRTSKMRKMLDLISLCSPIEVKFMFRLFEENLKIKFRPKTVLTALAKVFDDSYMDKIKEAYNRRPDLEQLTKVILEKGISSLDSDFDIVPGIPLKPMLAQPTKNISSAFKRVENHKFTCENKYDGERIQIHRHNKKMTLYSRNLENTSDKYSDVIIKSNTDKDFVIDGEVVAYDPNLKKILSFQKLSTRRRKDFSKGEGVNICVFVFDILFFDGKELINKTLEERREVLYREFSEVEGQFYFSEHINCENIEEIDEFFKMSCSGNYEGIMIKILGEGSNYIPSLRCNSWIKLKKDYIDNASDSFDLVVIGAYYGKGKRTGWYGGFLLASYNEEDEIFETVCKIGTGFDDSTLNKLYEELNNFVVSTPSSVRYKDQTKPDVWISPKFVWEVKAAAVSVSPIYCCGLYEDKGYSLRFPRFLKEREDKKATDATTSNQIIMNYKEYEQEGKAGEEI</sequence>
<evidence type="ECO:0000256" key="7">
    <source>
        <dbReference type="ARBA" id="ARBA00022763"/>
    </source>
</evidence>
<dbReference type="PROSITE" id="PS50160">
    <property type="entry name" value="DNA_LIGASE_A3"/>
    <property type="match status" value="1"/>
</dbReference>
<keyword evidence="3 14" id="KW-0436">Ligase</keyword>
<dbReference type="GO" id="GO:0006310">
    <property type="term" value="P:DNA recombination"/>
    <property type="evidence" value="ECO:0007669"/>
    <property type="project" value="UniProtKB-KW"/>
</dbReference>
<evidence type="ECO:0000313" key="18">
    <source>
        <dbReference type="Proteomes" id="UP001334084"/>
    </source>
</evidence>
<dbReference type="Pfam" id="PF04679">
    <property type="entry name" value="DNA_ligase_A_C"/>
    <property type="match status" value="1"/>
</dbReference>
<evidence type="ECO:0000256" key="8">
    <source>
        <dbReference type="ARBA" id="ARBA00022840"/>
    </source>
</evidence>
<evidence type="ECO:0000256" key="5">
    <source>
        <dbReference type="ARBA" id="ARBA00022705"/>
    </source>
</evidence>
<dbReference type="RefSeq" id="XP_065331230.1">
    <property type="nucleotide sequence ID" value="XM_065475158.1"/>
</dbReference>
<dbReference type="GO" id="GO:0005634">
    <property type="term" value="C:nucleus"/>
    <property type="evidence" value="ECO:0007669"/>
    <property type="project" value="UniProtKB-SubCell"/>
</dbReference>
<evidence type="ECO:0000256" key="9">
    <source>
        <dbReference type="ARBA" id="ARBA00023172"/>
    </source>
</evidence>
<dbReference type="NCBIfam" id="TIGR00574">
    <property type="entry name" value="dnl1"/>
    <property type="match status" value="1"/>
</dbReference>
<dbReference type="CDD" id="cd07969">
    <property type="entry name" value="OBF_DNA_ligase_I"/>
    <property type="match status" value="1"/>
</dbReference>
<keyword evidence="11" id="KW-0539">Nucleus</keyword>
<dbReference type="GO" id="GO:0003910">
    <property type="term" value="F:DNA ligase (ATP) activity"/>
    <property type="evidence" value="ECO:0007669"/>
    <property type="project" value="UniProtKB-EC"/>
</dbReference>
<dbReference type="GO" id="GO:0003677">
    <property type="term" value="F:DNA binding"/>
    <property type="evidence" value="ECO:0007669"/>
    <property type="project" value="InterPro"/>
</dbReference>
<comment type="catalytic activity">
    <reaction evidence="13 14">
        <text>ATP + (deoxyribonucleotide)n-3'-hydroxyl + 5'-phospho-(deoxyribonucleotide)m = (deoxyribonucleotide)n+m + AMP + diphosphate.</text>
        <dbReference type="EC" id="6.5.1.1"/>
    </reaction>
</comment>
<evidence type="ECO:0000256" key="13">
    <source>
        <dbReference type="ARBA" id="ARBA00034003"/>
    </source>
</evidence>
<comment type="subcellular location">
    <subcellularLocation>
        <location evidence="1">Nucleus</location>
    </subcellularLocation>
</comment>
<dbReference type="InterPro" id="IPR012309">
    <property type="entry name" value="DNA_ligase_ATP-dep_C"/>
</dbReference>
<dbReference type="SUPFAM" id="SSF56091">
    <property type="entry name" value="DNA ligase/mRNA capping enzyme, catalytic domain"/>
    <property type="match status" value="1"/>
</dbReference>
<dbReference type="Gene3D" id="2.40.50.140">
    <property type="entry name" value="Nucleic acid-binding proteins"/>
    <property type="match status" value="1"/>
</dbReference>
<dbReference type="Pfam" id="PF04675">
    <property type="entry name" value="DNA_ligase_A_N"/>
    <property type="match status" value="1"/>
</dbReference>
<dbReference type="GeneID" id="90542932"/>
<protein>
    <recommendedName>
        <fullName evidence="14">DNA ligase</fullName>
        <ecNumber evidence="14">6.5.1.1</ecNumber>
    </recommendedName>
</protein>
<evidence type="ECO:0000256" key="3">
    <source>
        <dbReference type="ARBA" id="ARBA00022598"/>
    </source>
</evidence>
<keyword evidence="6 14" id="KW-0547">Nucleotide-binding</keyword>
<keyword evidence="5" id="KW-0235">DNA replication</keyword>
<keyword evidence="8 14" id="KW-0067">ATP-binding</keyword>
<dbReference type="InterPro" id="IPR016059">
    <property type="entry name" value="DNA_ligase_ATP-dep_CS"/>
</dbReference>
<dbReference type="GO" id="GO:0051301">
    <property type="term" value="P:cell division"/>
    <property type="evidence" value="ECO:0007669"/>
    <property type="project" value="UniProtKB-KW"/>
</dbReference>
<keyword evidence="12" id="KW-0131">Cell cycle</keyword>
<keyword evidence="9 14" id="KW-0233">DNA recombination</keyword>
<dbReference type="InterPro" id="IPR012340">
    <property type="entry name" value="NA-bd_OB-fold"/>
</dbReference>
<dbReference type="SUPFAM" id="SSF50249">
    <property type="entry name" value="Nucleic acid-binding proteins"/>
    <property type="match status" value="1"/>
</dbReference>
<evidence type="ECO:0000256" key="15">
    <source>
        <dbReference type="RuleBase" id="RU004196"/>
    </source>
</evidence>
<evidence type="ECO:0000313" key="17">
    <source>
        <dbReference type="EMBL" id="WUR05085.1"/>
    </source>
</evidence>
<accession>A0AAX4JGF4</accession>
<keyword evidence="18" id="KW-1185">Reference proteome</keyword>
<evidence type="ECO:0000256" key="4">
    <source>
        <dbReference type="ARBA" id="ARBA00022618"/>
    </source>
</evidence>
<dbReference type="PROSITE" id="PS00697">
    <property type="entry name" value="DNA_LIGASE_A1"/>
    <property type="match status" value="1"/>
</dbReference>
<evidence type="ECO:0000256" key="11">
    <source>
        <dbReference type="ARBA" id="ARBA00023242"/>
    </source>
</evidence>
<dbReference type="GO" id="GO:0006273">
    <property type="term" value="P:lagging strand elongation"/>
    <property type="evidence" value="ECO:0007669"/>
    <property type="project" value="TreeGrafter"/>
</dbReference>
<dbReference type="Proteomes" id="UP001334084">
    <property type="component" value="Chromosome 12"/>
</dbReference>
<dbReference type="GO" id="GO:0006281">
    <property type="term" value="P:DNA repair"/>
    <property type="evidence" value="ECO:0007669"/>
    <property type="project" value="UniProtKB-KW"/>
</dbReference>
<dbReference type="AlphaFoldDB" id="A0AAX4JGF4"/>
<keyword evidence="10 14" id="KW-0234">DNA repair</keyword>
<dbReference type="FunFam" id="2.40.50.140:FF:000062">
    <property type="entry name" value="DNA ligase"/>
    <property type="match status" value="1"/>
</dbReference>
<dbReference type="PANTHER" id="PTHR45674">
    <property type="entry name" value="DNA LIGASE 1/3 FAMILY MEMBER"/>
    <property type="match status" value="1"/>
</dbReference>
<dbReference type="CDD" id="cd07900">
    <property type="entry name" value="Adenylation_DNA_ligase_I_Euk"/>
    <property type="match status" value="1"/>
</dbReference>
<evidence type="ECO:0000256" key="2">
    <source>
        <dbReference type="ARBA" id="ARBA00007572"/>
    </source>
</evidence>
<dbReference type="GO" id="GO:0005524">
    <property type="term" value="F:ATP binding"/>
    <property type="evidence" value="ECO:0007669"/>
    <property type="project" value="UniProtKB-KW"/>
</dbReference>
<feature type="domain" description="ATP-dependent DNA ligase family profile" evidence="16">
    <location>
        <begin position="333"/>
        <end position="469"/>
    </location>
</feature>
<dbReference type="InterPro" id="IPR050191">
    <property type="entry name" value="ATP-dep_DNA_ligase"/>
</dbReference>
<dbReference type="Gene3D" id="3.30.470.30">
    <property type="entry name" value="DNA ligase/mRNA capping enzyme"/>
    <property type="match status" value="1"/>
</dbReference>
<keyword evidence="4" id="KW-0132">Cell division</keyword>
<keyword evidence="7 14" id="KW-0227">DNA damage</keyword>
<evidence type="ECO:0000256" key="10">
    <source>
        <dbReference type="ARBA" id="ARBA00023204"/>
    </source>
</evidence>
<evidence type="ECO:0000256" key="12">
    <source>
        <dbReference type="ARBA" id="ARBA00023306"/>
    </source>
</evidence>
<dbReference type="InterPro" id="IPR012308">
    <property type="entry name" value="DNA_ligase_ATP-dep_N"/>
</dbReference>
<organism evidence="17 18">
    <name type="scientific">Vairimorpha necatrix</name>
    <dbReference type="NCBI Taxonomy" id="6039"/>
    <lineage>
        <taxon>Eukaryota</taxon>
        <taxon>Fungi</taxon>
        <taxon>Fungi incertae sedis</taxon>
        <taxon>Microsporidia</taxon>
        <taxon>Nosematidae</taxon>
        <taxon>Vairimorpha</taxon>
    </lineage>
</organism>
<dbReference type="EC" id="6.5.1.1" evidence="14"/>
<proteinExistence type="inferred from homology"/>